<name>A0ACC0JR96_CHOFU</name>
<gene>
    <name evidence="1" type="ORF">MSG28_005410</name>
</gene>
<proteinExistence type="predicted"/>
<reference evidence="1 2" key="1">
    <citation type="journal article" date="2022" name="Genome Biol. Evol.">
        <title>The Spruce Budworm Genome: Reconstructing the Evolutionary History of Antifreeze Proteins.</title>
        <authorList>
            <person name="Beliveau C."/>
            <person name="Gagne P."/>
            <person name="Picq S."/>
            <person name="Vernygora O."/>
            <person name="Keeling C.I."/>
            <person name="Pinkney K."/>
            <person name="Doucet D."/>
            <person name="Wen F."/>
            <person name="Johnston J.S."/>
            <person name="Maaroufi H."/>
            <person name="Boyle B."/>
            <person name="Laroche J."/>
            <person name="Dewar K."/>
            <person name="Juretic N."/>
            <person name="Blackburn G."/>
            <person name="Nisole A."/>
            <person name="Brunet B."/>
            <person name="Brandao M."/>
            <person name="Lumley L."/>
            <person name="Duan J."/>
            <person name="Quan G."/>
            <person name="Lucarotti C.J."/>
            <person name="Roe A.D."/>
            <person name="Sperling F.A.H."/>
            <person name="Levesque R.C."/>
            <person name="Cusson M."/>
        </authorList>
    </citation>
    <scope>NUCLEOTIDE SEQUENCE [LARGE SCALE GENOMIC DNA]</scope>
    <source>
        <strain evidence="1">Glfc:IPQL:Cfum</strain>
    </source>
</reference>
<sequence>MHRRGGKRIRMDDPPPEYVNPMTPATPMTDYGGQSVHEPETPNINYSGFNVGTVANSTAVEPLRDEDDSHHEEDDLRSPSPAPTKRVTRSRGRGGDGGYVGRLAESPPPPPLRPRRGRGGRGRGRGRGAPPPPAYSPPPMLLPGDDENSLYNILRFNKTAINQVVDMWIEQYKSNREHALVQLMQFFINSSGCRGKTWKKFRANFCEFIQTLVKMCQYSIIYDQYLMDNIISLLTGLSDSQVRAFRHTATLAVMKLMTALVDVALLTSVNCDNCLRQYEAERLKARDKRASERLEVLVAKRQELEENMEEIKNMLSYMHLDGEPLYECEELKGKLELFTSKFKDRIVAMSLDKETEVAVHAVRLLVYSSCRAVAAAAGEFLNVRLFRAEPPPAEPPRSRRGKLRLPNTPLIRDLVQFFIESELHEHGAYLVDSLIESNPMMKDWECMTDLLLEEPGPGEEALDNRQESSLIELMVCCVRQASSGEPPVGRGLARKGAAPPARELVRAAADERARLTAHFAAALPALLDKFGADPEKLANLVAIPQYFEPELYTTHRQEANLTLLLNKLRDIVSVQTEAEVLETCGRTLEYLCEAQCAATRQCVVARATITDMCVNRYKEAIDEYRSLVEGGEEPDADEVFNVVNSLRKALVYVVRCLFYSLLWSLHELEEKGGGAGGAAGSAPVLALRERLHSYTALCKDIVARGHEPQLREEAYTSLCDLLIFFAEQLGRGGAGAGGAGLRALCIGPPGSQLGGSGRRAGRGRAAITERVWLHVAASCRSRGASCLRNGADARRRRPAAPRLSAASPVLARHERMVPWGAAGRRRGNNAYFCLSLSHRDGVSDVTLLRENCRARLFTSETDGEPAPATATGARLARSLAVSDRLCRLESARGVCRNAWSPADGQDERRIEELHKRRNFLAAYCKLIVYNVAPIRRAADVFKHYIKASIGRGAGCYNDYGDIIKATLSKAREINKLSCALTMQLAMQALYGALLQRHAAPHRQLPELLELKELAKRFSVMFGLDAVKNREALTALHRAGVSFAALDPRHLLFLEPLAELSNKLLRQDKRHVLKFLDAKISAGAGWGEEWAPLQTYRGSRRRMRLSVVHRRTRLPRRRAAPPSPASTPPGSLPLLSDTPPRTPVTRRTRQSTRKPPEHSSVEDARQKETSSSKLSGISRPDSTSDASDVGYANVTTRKRRRESPDGLTADDGLGFRGFDPPLLDSSGPSLSADASGSGQNGKLSEESKAVRSRAGVAKRPRRVGVASLAAADSDQDSLDSNSGGDRSGGARACASPSTGIHSYDSDNP</sequence>
<organism evidence="1 2">
    <name type="scientific">Choristoneura fumiferana</name>
    <name type="common">Spruce budworm moth</name>
    <name type="synonym">Archips fumiferana</name>
    <dbReference type="NCBI Taxonomy" id="7141"/>
    <lineage>
        <taxon>Eukaryota</taxon>
        <taxon>Metazoa</taxon>
        <taxon>Ecdysozoa</taxon>
        <taxon>Arthropoda</taxon>
        <taxon>Hexapoda</taxon>
        <taxon>Insecta</taxon>
        <taxon>Pterygota</taxon>
        <taxon>Neoptera</taxon>
        <taxon>Endopterygota</taxon>
        <taxon>Lepidoptera</taxon>
        <taxon>Glossata</taxon>
        <taxon>Ditrysia</taxon>
        <taxon>Tortricoidea</taxon>
        <taxon>Tortricidae</taxon>
        <taxon>Tortricinae</taxon>
        <taxon>Choristoneura</taxon>
    </lineage>
</organism>
<dbReference type="Proteomes" id="UP001064048">
    <property type="component" value="Chromosome 8"/>
</dbReference>
<keyword evidence="2" id="KW-1185">Reference proteome</keyword>
<comment type="caution">
    <text evidence="1">The sequence shown here is derived from an EMBL/GenBank/DDBJ whole genome shotgun (WGS) entry which is preliminary data.</text>
</comment>
<evidence type="ECO:0000313" key="2">
    <source>
        <dbReference type="Proteomes" id="UP001064048"/>
    </source>
</evidence>
<protein>
    <submittedName>
        <fullName evidence="1">Uncharacterized protein</fullName>
    </submittedName>
</protein>
<accession>A0ACC0JR96</accession>
<evidence type="ECO:0000313" key="1">
    <source>
        <dbReference type="EMBL" id="KAI8426633.1"/>
    </source>
</evidence>
<dbReference type="EMBL" id="CM046108">
    <property type="protein sequence ID" value="KAI8426633.1"/>
    <property type="molecule type" value="Genomic_DNA"/>
</dbReference>